<reference evidence="3 4" key="1">
    <citation type="submission" date="2020-02" db="EMBL/GenBank/DDBJ databases">
        <title>Genome sequence of the type strain DSM 27180 of Arthrobacter silviterrae.</title>
        <authorList>
            <person name="Gao J."/>
            <person name="Sun J."/>
        </authorList>
    </citation>
    <scope>NUCLEOTIDE SEQUENCE [LARGE SCALE GENOMIC DNA]</scope>
    <source>
        <strain evidence="3 4">DSM 27180</strain>
    </source>
</reference>
<proteinExistence type="predicted"/>
<sequence>MSQPGPAQPSRRAILGAAAGLTVALAVTACSSGNPLNTASSAGPTSSANATAGGGGGNGSVVVGSANFPESATIAEIYAGALNAAGVTATTKLNIGAREVYVKAVEDGSIDVVPDYSGNLLGYLDPKTTATTPAEVLAALPKVMPAGLSVLGAAAAEDKDAMVVTAATAAKYNLKSLEDLAKVCGQLTLGAPPEFATRPYGLPGLKAKYGCVPSKFTPISDGGGALTVKALLNNDIQVADIFTTSPAIPENKFVVLTDPKNNWLAQQVVPLIKTAKLSDAAQMALGQVSGLLTTEDLIALNAEVSGAQKMDPKAAAAKWLKDKGITK</sequence>
<dbReference type="InterPro" id="IPR006311">
    <property type="entry name" value="TAT_signal"/>
</dbReference>
<comment type="caution">
    <text evidence="3">The sequence shown here is derived from an EMBL/GenBank/DDBJ whole genome shotgun (WGS) entry which is preliminary data.</text>
</comment>
<feature type="chain" id="PRO_5046363958" evidence="1">
    <location>
        <begin position="30"/>
        <end position="327"/>
    </location>
</feature>
<feature type="signal peptide" evidence="1">
    <location>
        <begin position="1"/>
        <end position="29"/>
    </location>
</feature>
<keyword evidence="1" id="KW-0732">Signal</keyword>
<evidence type="ECO:0000313" key="3">
    <source>
        <dbReference type="EMBL" id="NGN84927.1"/>
    </source>
</evidence>
<evidence type="ECO:0000256" key="1">
    <source>
        <dbReference type="SAM" id="SignalP"/>
    </source>
</evidence>
<dbReference type="Pfam" id="PF04069">
    <property type="entry name" value="OpuAC"/>
    <property type="match status" value="1"/>
</dbReference>
<accession>A0ABX0DDB7</accession>
<gene>
    <name evidence="3" type="ORF">G6N77_15910</name>
</gene>
<evidence type="ECO:0000313" key="4">
    <source>
        <dbReference type="Proteomes" id="UP000479226"/>
    </source>
</evidence>
<dbReference type="CDD" id="cd13606">
    <property type="entry name" value="PBP2_ProX_like"/>
    <property type="match status" value="1"/>
</dbReference>
<dbReference type="Gene3D" id="3.40.190.10">
    <property type="entry name" value="Periplasmic binding protein-like II"/>
    <property type="match status" value="1"/>
</dbReference>
<organism evidence="3 4">
    <name type="scientific">Arthrobacter silviterrae</name>
    <dbReference type="NCBI Taxonomy" id="2026658"/>
    <lineage>
        <taxon>Bacteria</taxon>
        <taxon>Bacillati</taxon>
        <taxon>Actinomycetota</taxon>
        <taxon>Actinomycetes</taxon>
        <taxon>Micrococcales</taxon>
        <taxon>Micrococcaceae</taxon>
        <taxon>Arthrobacter</taxon>
    </lineage>
</organism>
<keyword evidence="4" id="KW-1185">Reference proteome</keyword>
<dbReference type="SUPFAM" id="SSF53850">
    <property type="entry name" value="Periplasmic binding protein-like II"/>
    <property type="match status" value="1"/>
</dbReference>
<protein>
    <submittedName>
        <fullName evidence="3">ABC transporter substrate-binding protein</fullName>
    </submittedName>
</protein>
<dbReference type="RefSeq" id="WP_165183180.1">
    <property type="nucleotide sequence ID" value="NZ_JAAKZI010000033.1"/>
</dbReference>
<feature type="domain" description="ABC-type glycine betaine transport system substrate-binding" evidence="2">
    <location>
        <begin position="60"/>
        <end position="321"/>
    </location>
</feature>
<dbReference type="PROSITE" id="PS51318">
    <property type="entry name" value="TAT"/>
    <property type="match status" value="1"/>
</dbReference>
<evidence type="ECO:0000259" key="2">
    <source>
        <dbReference type="Pfam" id="PF04069"/>
    </source>
</evidence>
<dbReference type="Gene3D" id="3.40.190.120">
    <property type="entry name" value="Osmoprotection protein (prox), domain 2"/>
    <property type="match status" value="1"/>
</dbReference>
<dbReference type="EMBL" id="JAAKZI010000033">
    <property type="protein sequence ID" value="NGN84927.1"/>
    <property type="molecule type" value="Genomic_DNA"/>
</dbReference>
<dbReference type="InterPro" id="IPR007210">
    <property type="entry name" value="ABC_Gly_betaine_transp_sub-bd"/>
</dbReference>
<name>A0ABX0DDB7_9MICC</name>
<dbReference type="Proteomes" id="UP000479226">
    <property type="component" value="Unassembled WGS sequence"/>
</dbReference>